<organism evidence="2">
    <name type="scientific">Zea mays</name>
    <name type="common">Maize</name>
    <dbReference type="NCBI Taxonomy" id="4577"/>
    <lineage>
        <taxon>Eukaryota</taxon>
        <taxon>Viridiplantae</taxon>
        <taxon>Streptophyta</taxon>
        <taxon>Embryophyta</taxon>
        <taxon>Tracheophyta</taxon>
        <taxon>Spermatophyta</taxon>
        <taxon>Magnoliopsida</taxon>
        <taxon>Liliopsida</taxon>
        <taxon>Poales</taxon>
        <taxon>Poaceae</taxon>
        <taxon>PACMAD clade</taxon>
        <taxon>Panicoideae</taxon>
        <taxon>Andropogonodae</taxon>
        <taxon>Andropogoneae</taxon>
        <taxon>Tripsacinae</taxon>
        <taxon>Zea</taxon>
    </lineage>
</organism>
<keyword evidence="1" id="KW-1133">Transmembrane helix</keyword>
<sequence>MEFWIPIYRNSFAVAYAFQFQFGVTKRIQLQVCLFSYIGGETVCARSNILNFVAALFTLYRFAMVKSLLTIGLVNFMFRVMCHA</sequence>
<accession>A0A1D6GLT1</accession>
<gene>
    <name evidence="2" type="ORF">ZEAMMB73_Zm00001d013738</name>
</gene>
<keyword evidence="1" id="KW-0812">Transmembrane</keyword>
<name>A0A1D6GLT1_MAIZE</name>
<feature type="transmembrane region" description="Helical" evidence="1">
    <location>
        <begin position="59"/>
        <end position="78"/>
    </location>
</feature>
<proteinExistence type="predicted"/>
<protein>
    <submittedName>
        <fullName evidence="2">Fcf2 pre-rRNA processing protein</fullName>
    </submittedName>
</protein>
<evidence type="ECO:0000256" key="1">
    <source>
        <dbReference type="SAM" id="Phobius"/>
    </source>
</evidence>
<dbReference type="EMBL" id="CM000781">
    <property type="protein sequence ID" value="AQK64265.1"/>
    <property type="molecule type" value="Genomic_DNA"/>
</dbReference>
<evidence type="ECO:0000313" key="2">
    <source>
        <dbReference type="EMBL" id="AQK64267.1"/>
    </source>
</evidence>
<keyword evidence="1" id="KW-0472">Membrane</keyword>
<dbReference type="AlphaFoldDB" id="A0A1D6GLT1"/>
<dbReference type="EMBL" id="CM000781">
    <property type="protein sequence ID" value="AQK64267.1"/>
    <property type="molecule type" value="Genomic_DNA"/>
</dbReference>
<reference evidence="2" key="1">
    <citation type="submission" date="2015-12" db="EMBL/GenBank/DDBJ databases">
        <title>Update maize B73 reference genome by single molecule sequencing technologies.</title>
        <authorList>
            <consortium name="Maize Genome Sequencing Project"/>
            <person name="Ware D."/>
        </authorList>
    </citation>
    <scope>NUCLEOTIDE SEQUENCE</scope>
    <source>
        <tissue evidence="2">Seedling</tissue>
    </source>
</reference>